<dbReference type="InterPro" id="IPR007553">
    <property type="entry name" value="2-thiour_desulf"/>
</dbReference>
<gene>
    <name evidence="1" type="ORF">METZ01_LOCUS367904</name>
</gene>
<dbReference type="EMBL" id="UINC01132621">
    <property type="protein sequence ID" value="SVD15050.1"/>
    <property type="molecule type" value="Genomic_DNA"/>
</dbReference>
<dbReference type="PANTHER" id="PTHR30087">
    <property type="entry name" value="INNER MEMBRANE PROTEIN"/>
    <property type="match status" value="1"/>
</dbReference>
<proteinExistence type="predicted"/>
<dbReference type="PANTHER" id="PTHR30087:SF0">
    <property type="entry name" value="INNER MEMBRANE PROTEIN"/>
    <property type="match status" value="1"/>
</dbReference>
<feature type="non-terminal residue" evidence="1">
    <location>
        <position position="225"/>
    </location>
</feature>
<dbReference type="Pfam" id="PF04463">
    <property type="entry name" value="2-thiour_desulf"/>
    <property type="match status" value="1"/>
</dbReference>
<protein>
    <submittedName>
        <fullName evidence="1">Uncharacterized protein</fullName>
    </submittedName>
</protein>
<organism evidence="1">
    <name type="scientific">marine metagenome</name>
    <dbReference type="NCBI Taxonomy" id="408172"/>
    <lineage>
        <taxon>unclassified sequences</taxon>
        <taxon>metagenomes</taxon>
        <taxon>ecological metagenomes</taxon>
    </lineage>
</organism>
<sequence length="225" mass="26012">MKEKIKIGMSSCLLGEEVRWDGDHKHDQYVRDVLGSYFDYVSICPEVDVGMGVPRETVALYGTLENPKMITKRSKTDWTKKMNHYTKDRIHELTKENLCGYVFKSKSPSCGIGKVPIYSEFGSSRMRHGSGMFASSFVKVFPLVPVEDEGRLHDPVIRENFIVRIFCFHRLQLLVRKSFSIGSLVRFHTRHKFLILSHSRKKYDDMGQLVANAKKIKTAELKTRY</sequence>
<dbReference type="AlphaFoldDB" id="A0A382SYK6"/>
<name>A0A382SYK6_9ZZZZ</name>
<accession>A0A382SYK6</accession>
<reference evidence="1" key="1">
    <citation type="submission" date="2018-05" db="EMBL/GenBank/DDBJ databases">
        <authorList>
            <person name="Lanie J.A."/>
            <person name="Ng W.-L."/>
            <person name="Kazmierczak K.M."/>
            <person name="Andrzejewski T.M."/>
            <person name="Davidsen T.M."/>
            <person name="Wayne K.J."/>
            <person name="Tettelin H."/>
            <person name="Glass J.I."/>
            <person name="Rusch D."/>
            <person name="Podicherti R."/>
            <person name="Tsui H.-C.T."/>
            <person name="Winkler M.E."/>
        </authorList>
    </citation>
    <scope>NUCLEOTIDE SEQUENCE</scope>
</reference>
<feature type="non-terminal residue" evidence="1">
    <location>
        <position position="1"/>
    </location>
</feature>
<evidence type="ECO:0000313" key="1">
    <source>
        <dbReference type="EMBL" id="SVD15050.1"/>
    </source>
</evidence>